<evidence type="ECO:0000313" key="1">
    <source>
        <dbReference type="EMBL" id="KKK70090.1"/>
    </source>
</evidence>
<sequence length="74" mass="8519">MLLHTLQTELIQAKRMLDSLPDTIKIWPNAQNKLSLITLPKKIKVLERALTELKLIEREKEELCGSINVNNVVK</sequence>
<gene>
    <name evidence="1" type="ORF">LCGC14_2927500</name>
</gene>
<dbReference type="AlphaFoldDB" id="A0A0F8Y8R8"/>
<name>A0A0F8Y8R8_9ZZZZ</name>
<accession>A0A0F8Y8R8</accession>
<organism evidence="1">
    <name type="scientific">marine sediment metagenome</name>
    <dbReference type="NCBI Taxonomy" id="412755"/>
    <lineage>
        <taxon>unclassified sequences</taxon>
        <taxon>metagenomes</taxon>
        <taxon>ecological metagenomes</taxon>
    </lineage>
</organism>
<protein>
    <submittedName>
        <fullName evidence="1">Uncharacterized protein</fullName>
    </submittedName>
</protein>
<comment type="caution">
    <text evidence="1">The sequence shown here is derived from an EMBL/GenBank/DDBJ whole genome shotgun (WGS) entry which is preliminary data.</text>
</comment>
<proteinExistence type="predicted"/>
<dbReference type="EMBL" id="LAZR01058347">
    <property type="protein sequence ID" value="KKK70090.1"/>
    <property type="molecule type" value="Genomic_DNA"/>
</dbReference>
<reference evidence="1" key="1">
    <citation type="journal article" date="2015" name="Nature">
        <title>Complex archaea that bridge the gap between prokaryotes and eukaryotes.</title>
        <authorList>
            <person name="Spang A."/>
            <person name="Saw J.H."/>
            <person name="Jorgensen S.L."/>
            <person name="Zaremba-Niedzwiedzka K."/>
            <person name="Martijn J."/>
            <person name="Lind A.E."/>
            <person name="van Eijk R."/>
            <person name="Schleper C."/>
            <person name="Guy L."/>
            <person name="Ettema T.J."/>
        </authorList>
    </citation>
    <scope>NUCLEOTIDE SEQUENCE</scope>
</reference>